<accession>A0A2P6NK48</accession>
<name>A0A2P6NK48_9EUKA</name>
<reference evidence="3 4" key="1">
    <citation type="journal article" date="2018" name="Genome Biol. Evol.">
        <title>Multiple Roots of Fruiting Body Formation in Amoebozoa.</title>
        <authorList>
            <person name="Hillmann F."/>
            <person name="Forbes G."/>
            <person name="Novohradska S."/>
            <person name="Ferling I."/>
            <person name="Riege K."/>
            <person name="Groth M."/>
            <person name="Westermann M."/>
            <person name="Marz M."/>
            <person name="Spaller T."/>
            <person name="Winckler T."/>
            <person name="Schaap P."/>
            <person name="Glockner G."/>
        </authorList>
    </citation>
    <scope>NUCLEOTIDE SEQUENCE [LARGE SCALE GENOMIC DNA]</scope>
    <source>
        <strain evidence="3 4">Jena</strain>
    </source>
</reference>
<dbReference type="AlphaFoldDB" id="A0A2P6NK48"/>
<dbReference type="Proteomes" id="UP000241769">
    <property type="component" value="Unassembled WGS sequence"/>
</dbReference>
<evidence type="ECO:0000256" key="2">
    <source>
        <dbReference type="SAM" id="MobiDB-lite"/>
    </source>
</evidence>
<dbReference type="EMBL" id="MDYQ01000065">
    <property type="protein sequence ID" value="PRP84306.1"/>
    <property type="molecule type" value="Genomic_DNA"/>
</dbReference>
<feature type="region of interest" description="Disordered" evidence="2">
    <location>
        <begin position="504"/>
        <end position="562"/>
    </location>
</feature>
<organism evidence="3 4">
    <name type="scientific">Planoprotostelium fungivorum</name>
    <dbReference type="NCBI Taxonomy" id="1890364"/>
    <lineage>
        <taxon>Eukaryota</taxon>
        <taxon>Amoebozoa</taxon>
        <taxon>Evosea</taxon>
        <taxon>Variosea</taxon>
        <taxon>Cavosteliida</taxon>
        <taxon>Cavosteliaceae</taxon>
        <taxon>Planoprotostelium</taxon>
    </lineage>
</organism>
<evidence type="ECO:0000313" key="4">
    <source>
        <dbReference type="Proteomes" id="UP000241769"/>
    </source>
</evidence>
<evidence type="ECO:0000256" key="1">
    <source>
        <dbReference type="SAM" id="Coils"/>
    </source>
</evidence>
<keyword evidence="4" id="KW-1185">Reference proteome</keyword>
<feature type="coiled-coil region" evidence="1">
    <location>
        <begin position="347"/>
        <end position="395"/>
    </location>
</feature>
<feature type="coiled-coil region" evidence="1">
    <location>
        <begin position="423"/>
        <end position="450"/>
    </location>
</feature>
<comment type="caution">
    <text evidence="3">The sequence shown here is derived from an EMBL/GenBank/DDBJ whole genome shotgun (WGS) entry which is preliminary data.</text>
</comment>
<feature type="compositionally biased region" description="Polar residues" evidence="2">
    <location>
        <begin position="527"/>
        <end position="543"/>
    </location>
</feature>
<keyword evidence="1" id="KW-0175">Coiled coil</keyword>
<evidence type="ECO:0000313" key="3">
    <source>
        <dbReference type="EMBL" id="PRP84306.1"/>
    </source>
</evidence>
<proteinExistence type="predicted"/>
<feature type="coiled-coil region" evidence="1">
    <location>
        <begin position="179"/>
        <end position="263"/>
    </location>
</feature>
<dbReference type="InParanoid" id="A0A2P6NK48"/>
<gene>
    <name evidence="3" type="ORF">PROFUN_07607</name>
</gene>
<sequence>MTTVDVLRSSSKTRRESFSVARHTSAAYLQTATSQGVDEYDAALDRASELEAQMAELELDHLRLQSQLGDLQAKYKSDVESWAAKEIAYEEQRELSVKKNHGLTKLEDSITELYLDTKERPGDGVYTKEGYDREKEILRSQWNAMSILNMLRTEINVFIAMRSEFQRKSHPSARNRDPLQIQNEQFRKALSEAKKIQEQYLLQIEDLKKGNEQLTQALEKAERDHKRALEKNNTDIQNFNLEVKKLMISNNALQKSVAEKEKQLGEASIFAHQVGEFDKLMKATKAKHREDTEALHKEHKVETTKMQLEIDGLNVEVLEKKKLESKLKWANDNLNSPGKYLEYQGKIERLKQDLEQSITAMEKAEAAARKSKMKCDELKKKNEQLSKELKINQMAKQKITEAAQKAPKSHDYRMLVENNHSVVEVVKRQLKEKEKELQALHNRVSRMMMAWNRGQLVQKTNDLERSNMLIQLENLRTEVSRMSSPVATITSSVTPMHSWLESLDDDDASVSSLSDKDDDEEEESFTKMPTVNRQRPESGSNSKKVFVRGARRPTSATPRGSRVTTAKLATAIGSNLATFQVKTLLSPDG</sequence>
<protein>
    <submittedName>
        <fullName evidence="3">Putative MAEBL</fullName>
    </submittedName>
</protein>
<feature type="coiled-coil region" evidence="1">
    <location>
        <begin position="40"/>
        <end position="74"/>
    </location>
</feature>